<keyword evidence="1" id="KW-1133">Transmembrane helix</keyword>
<organism evidence="3 4">
    <name type="scientific">endosymbiont of Escarpia spicata</name>
    <dbReference type="NCBI Taxonomy" id="2200908"/>
    <lineage>
        <taxon>Bacteria</taxon>
        <taxon>Pseudomonadati</taxon>
        <taxon>Pseudomonadota</taxon>
        <taxon>Gammaproteobacteria</taxon>
        <taxon>sulfur-oxidizing symbionts</taxon>
    </lineage>
</organism>
<evidence type="ECO:0000313" key="4">
    <source>
        <dbReference type="Proteomes" id="UP000254771"/>
    </source>
</evidence>
<sequence length="242" mass="26702">MSKIFVSYRQQGTLMRAGRIADTLISHFGAGNIFQDQATLHGGSDWQQAIDKALKDCSVLVAVIGPHWLEHKSANGGRRIDEPDDYVLLEIATALNRDIPVIPVLVGGTKRFHLEELPDPLKKLAYIEPLSIEDSAWHAGMHSLLESIRRFDINPKKIGWKTFTSLALSVIGMFAIGSDDVSLEAAIVGLVLGLLALVLSLRSYYEFRKGTQRGRSWAVGAIIYSGLIALVALDEMIPDKYF</sequence>
<keyword evidence="1" id="KW-0812">Transmembrane</keyword>
<dbReference type="AlphaFoldDB" id="A0A370DQ82"/>
<evidence type="ECO:0000259" key="2">
    <source>
        <dbReference type="Pfam" id="PF13676"/>
    </source>
</evidence>
<dbReference type="EMBL" id="QFXE01000007">
    <property type="protein sequence ID" value="RDH87102.1"/>
    <property type="molecule type" value="Genomic_DNA"/>
</dbReference>
<feature type="transmembrane region" description="Helical" evidence="1">
    <location>
        <begin position="158"/>
        <end position="177"/>
    </location>
</feature>
<evidence type="ECO:0000256" key="1">
    <source>
        <dbReference type="SAM" id="Phobius"/>
    </source>
</evidence>
<reference evidence="3 4" key="1">
    <citation type="journal article" date="2018" name="ISME J.">
        <title>Endosymbiont genomes yield clues of tubeworm success.</title>
        <authorList>
            <person name="Li Y."/>
            <person name="Liles M.R."/>
            <person name="Halanych K.M."/>
        </authorList>
    </citation>
    <scope>NUCLEOTIDE SEQUENCE [LARGE SCALE GENOMIC DNA]</scope>
    <source>
        <strain evidence="3">A1462</strain>
    </source>
</reference>
<dbReference type="Proteomes" id="UP000254771">
    <property type="component" value="Unassembled WGS sequence"/>
</dbReference>
<feature type="transmembrane region" description="Helical" evidence="1">
    <location>
        <begin position="217"/>
        <end position="233"/>
    </location>
</feature>
<dbReference type="InterPro" id="IPR035897">
    <property type="entry name" value="Toll_tir_struct_dom_sf"/>
</dbReference>
<feature type="domain" description="TIR" evidence="2">
    <location>
        <begin position="4"/>
        <end position="128"/>
    </location>
</feature>
<accession>A0A370DQ82</accession>
<name>A0A370DQ82_9GAMM</name>
<dbReference type="Gene3D" id="3.40.50.10140">
    <property type="entry name" value="Toll/interleukin-1 receptor homology (TIR) domain"/>
    <property type="match status" value="1"/>
</dbReference>
<feature type="transmembrane region" description="Helical" evidence="1">
    <location>
        <begin position="183"/>
        <end position="205"/>
    </location>
</feature>
<keyword evidence="1" id="KW-0472">Membrane</keyword>
<proteinExistence type="predicted"/>
<keyword evidence="4" id="KW-1185">Reference proteome</keyword>
<protein>
    <recommendedName>
        <fullName evidence="2">TIR domain-containing protein</fullName>
    </recommendedName>
</protein>
<evidence type="ECO:0000313" key="3">
    <source>
        <dbReference type="EMBL" id="RDH87102.1"/>
    </source>
</evidence>
<dbReference type="InterPro" id="IPR000157">
    <property type="entry name" value="TIR_dom"/>
</dbReference>
<gene>
    <name evidence="3" type="ORF">DIZ78_06340</name>
</gene>
<dbReference type="SUPFAM" id="SSF52200">
    <property type="entry name" value="Toll/Interleukin receptor TIR domain"/>
    <property type="match status" value="1"/>
</dbReference>
<dbReference type="GO" id="GO:0007165">
    <property type="term" value="P:signal transduction"/>
    <property type="evidence" value="ECO:0007669"/>
    <property type="project" value="InterPro"/>
</dbReference>
<comment type="caution">
    <text evidence="3">The sequence shown here is derived from an EMBL/GenBank/DDBJ whole genome shotgun (WGS) entry which is preliminary data.</text>
</comment>
<dbReference type="Pfam" id="PF13676">
    <property type="entry name" value="TIR_2"/>
    <property type="match status" value="1"/>
</dbReference>